<evidence type="ECO:0008006" key="13">
    <source>
        <dbReference type="Google" id="ProtNLM"/>
    </source>
</evidence>
<dbReference type="EMBL" id="SELW01000594">
    <property type="protein sequence ID" value="TID19798.1"/>
    <property type="molecule type" value="Genomic_DNA"/>
</dbReference>
<evidence type="ECO:0000313" key="12">
    <source>
        <dbReference type="Proteomes" id="UP000307173"/>
    </source>
</evidence>
<name>A0A4V4NFD2_9ASCO</name>
<evidence type="ECO:0000256" key="1">
    <source>
        <dbReference type="ARBA" id="ARBA00001917"/>
    </source>
</evidence>
<reference evidence="11 12" key="1">
    <citation type="journal article" date="2019" name="Front. Genet.">
        <title>Whole-Genome Sequencing of the Opportunistic Yeast Pathogen Candida inconspicua Uncovers Its Hybrid Origin.</title>
        <authorList>
            <person name="Mixao V."/>
            <person name="Hansen A.P."/>
            <person name="Saus E."/>
            <person name="Boekhout T."/>
            <person name="Lass-Florl C."/>
            <person name="Gabaldon T."/>
        </authorList>
    </citation>
    <scope>NUCLEOTIDE SEQUENCE [LARGE SCALE GENOMIC DNA]</scope>
    <source>
        <strain evidence="11 12">CBS 180</strain>
    </source>
</reference>
<keyword evidence="3" id="KW-0285">Flavoprotein</keyword>
<proteinExistence type="predicted"/>
<organism evidence="11 12">
    <name type="scientific">Pichia inconspicua</name>
    <dbReference type="NCBI Taxonomy" id="52247"/>
    <lineage>
        <taxon>Eukaryota</taxon>
        <taxon>Fungi</taxon>
        <taxon>Dikarya</taxon>
        <taxon>Ascomycota</taxon>
        <taxon>Saccharomycotina</taxon>
        <taxon>Pichiomycetes</taxon>
        <taxon>Pichiales</taxon>
        <taxon>Pichiaceae</taxon>
        <taxon>Pichia</taxon>
    </lineage>
</organism>
<dbReference type="Gene3D" id="3.40.50.360">
    <property type="match status" value="1"/>
</dbReference>
<dbReference type="Gene3D" id="3.40.50.10490">
    <property type="entry name" value="Glucose-6-phosphate isomerase like protein, domain 1"/>
    <property type="match status" value="1"/>
</dbReference>
<dbReference type="PROSITE" id="PS51464">
    <property type="entry name" value="SIS"/>
    <property type="match status" value="1"/>
</dbReference>
<dbReference type="GO" id="GO:0010181">
    <property type="term" value="F:FMN binding"/>
    <property type="evidence" value="ECO:0007669"/>
    <property type="project" value="InterPro"/>
</dbReference>
<dbReference type="InterPro" id="IPR001347">
    <property type="entry name" value="SIS_dom"/>
</dbReference>
<dbReference type="AlphaFoldDB" id="A0A4V4NFD2"/>
<dbReference type="InterPro" id="IPR001094">
    <property type="entry name" value="Flavdoxin-like"/>
</dbReference>
<dbReference type="STRING" id="52247.A0A4V4NFD2"/>
<evidence type="ECO:0000259" key="9">
    <source>
        <dbReference type="PROSITE" id="PS51384"/>
    </source>
</evidence>
<evidence type="ECO:0000313" key="11">
    <source>
        <dbReference type="EMBL" id="TID19798.1"/>
    </source>
</evidence>
<evidence type="ECO:0000259" key="10">
    <source>
        <dbReference type="PROSITE" id="PS51464"/>
    </source>
</evidence>
<dbReference type="GO" id="GO:1901135">
    <property type="term" value="P:carbohydrate derivative metabolic process"/>
    <property type="evidence" value="ECO:0007669"/>
    <property type="project" value="InterPro"/>
</dbReference>
<feature type="domain" description="FAD-binding FR-type" evidence="9">
    <location>
        <begin position="466"/>
        <end position="689"/>
    </location>
</feature>
<dbReference type="InterPro" id="IPR008254">
    <property type="entry name" value="Flavodoxin/NO_synth"/>
</dbReference>
<dbReference type="InterPro" id="IPR039261">
    <property type="entry name" value="FNR_nucleotide-bd"/>
</dbReference>
<evidence type="ECO:0000256" key="3">
    <source>
        <dbReference type="ARBA" id="ARBA00022630"/>
    </source>
</evidence>
<dbReference type="PANTHER" id="PTHR38418:SF2">
    <property type="entry name" value="SUGAR ISOMERASE, KPSF_GUTQ (AFU_ORTHOLOGUE AFUA_6G08860)"/>
    <property type="match status" value="1"/>
</dbReference>
<gene>
    <name evidence="11" type="ORF">CANINC_003681</name>
</gene>
<evidence type="ECO:0000256" key="7">
    <source>
        <dbReference type="ARBA" id="ARBA00023002"/>
    </source>
</evidence>
<dbReference type="Gene3D" id="1.20.990.10">
    <property type="entry name" value="NADPH-cytochrome p450 Reductase, Chain A, domain 3"/>
    <property type="match status" value="1"/>
</dbReference>
<comment type="caution">
    <text evidence="11">The sequence shown here is derived from an EMBL/GenBank/DDBJ whole genome shotgun (WGS) entry which is preliminary data.</text>
</comment>
<dbReference type="InterPro" id="IPR023173">
    <property type="entry name" value="NADPH_Cyt_P450_Rdtase_alpha"/>
</dbReference>
<keyword evidence="5" id="KW-0274">FAD</keyword>
<dbReference type="Pfam" id="PF01380">
    <property type="entry name" value="SIS"/>
    <property type="match status" value="1"/>
</dbReference>
<dbReference type="SUPFAM" id="SSF63380">
    <property type="entry name" value="Riboflavin synthase domain-like"/>
    <property type="match status" value="1"/>
</dbReference>
<dbReference type="OrthoDB" id="1872003at2759"/>
<dbReference type="PRINTS" id="PR00369">
    <property type="entry name" value="FLAVODOXIN"/>
</dbReference>
<dbReference type="PRINTS" id="PR00371">
    <property type="entry name" value="FPNCR"/>
</dbReference>
<keyword evidence="7" id="KW-0560">Oxidoreductase</keyword>
<dbReference type="Proteomes" id="UP000307173">
    <property type="component" value="Unassembled WGS sequence"/>
</dbReference>
<dbReference type="GO" id="GO:0016491">
    <property type="term" value="F:oxidoreductase activity"/>
    <property type="evidence" value="ECO:0007669"/>
    <property type="project" value="UniProtKB-KW"/>
</dbReference>
<comment type="cofactor">
    <cofactor evidence="2">
        <name>FAD</name>
        <dbReference type="ChEBI" id="CHEBI:57692"/>
    </cofactor>
</comment>
<dbReference type="PROSITE" id="PS50902">
    <property type="entry name" value="FLAVODOXIN_LIKE"/>
    <property type="match status" value="1"/>
</dbReference>
<comment type="cofactor">
    <cofactor evidence="1">
        <name>FMN</name>
        <dbReference type="ChEBI" id="CHEBI:58210"/>
    </cofactor>
</comment>
<keyword evidence="6" id="KW-0521">NADP</keyword>
<dbReference type="InterPro" id="IPR003097">
    <property type="entry name" value="CysJ-like_FAD-binding"/>
</dbReference>
<keyword evidence="12" id="KW-1185">Reference proteome</keyword>
<protein>
    <recommendedName>
        <fullName evidence="13">SIS domain-containing protein</fullName>
    </recommendedName>
</protein>
<evidence type="ECO:0000256" key="4">
    <source>
        <dbReference type="ARBA" id="ARBA00022643"/>
    </source>
</evidence>
<sequence length="1220" mass="138737">MNNKSKEIDVLRKQYRKQTFWKYHCLRLSPSEFYLSTNPDPKHKYARHGPGYFVKLEKLNNKCKDYRFLFKQNSEDNVKPFIVERIDGVWKIRCQYVEYVDGLIVKNQLSHSNREISLAFNSSENKKGEDLSSELTLYDNYNMQNLKVSCIKEKKITMFGKGKYDGVKLAKEKSVYFLDTEFFKRKKWFDQIVAVWRPCNRNVKSKVKMGMMSVRSKKFEVAEGNYDDDDRREENEEENDDDNVEYYEIKDGLFERHPVDDSPNNFKVGWITIYDKGRYFEKVACGGNWEVVLGLTFALGSGTSQKLAELCLQTLVHTFDDISIKRINEVGDYVGYDFVIFFISTYGDGEPCDDGVGMYDKLESICDCKYSIFGCGNSMYDAYQECAKRVDKILFDNNCERIGNFGMSDESHNKCVDEFWDWMFDYTISLSNAFDVEFKYEKFQPLFQVNNKPFRKISNSLRYHEHNPYLSEIDLKSVVYMESKRYVMFDLAIDNTMNYKTGDHVAIIPKNRAENVERIVKYVEHIEGCVSISTITYGMNNPWENCFADSLFSFLMNHVEICCRVSRECIRELEQFLSKEDQEKSKTLDVSNQYLTLSDVFERLELKLVEHLPLSFILQHLGPIKPRLYSIASAHKVSGNKVKVFIRNDELGVCTSFINDIIANTQPNQVLIYISKSRFKPPSVASTKPILLIAAGSGLAPYLGFFEEFSTRKIKIVPSTTLLLGGKTRFCEQILAKYEKAPLNLIVKWALSLPKNENNENELYTSQLSHQGYVQDILATEQNRAGHVTEESHIYICGSCKDGFPWSFPTGRVVNCEATQRSMTGLSPFRMSSSLSSSTSTPLTRQSSGYSLHIDDIQSPLLDTAIRNVDIVLSSQTKALKVLTTQYRSSPTSINQLKTSLRYLNNSLNSGGKIVVSGMGKSYKIAAKTVATMNSLKVHSALLHPSEALHGDLGMIRDDHNDSLIIISASGNSPELLQMLEHIPFSVPIVLMTCSRNSTLARHPKVVILILAEIPSSLSESNIYGLTAPTISTTLCLTLLDAVSIALSSLYISDLKLRKEMFAINHPGGAIGINHKLEKLNLLQSGVADDPIHDKSSTANLPALQKDHQLKTCNNNSNNHSEKNLEDNLDNTSGDELNLSDLAFARKVADSKYKTNIKSLPDDEADIYRLITLNDYLIIDGNDAVHVLDCQQARDIIREFSDQEWSEIAWKITATLTPMQ</sequence>
<keyword evidence="4" id="KW-0288">FMN</keyword>
<accession>A0A4V4NFD2</accession>
<dbReference type="Pfam" id="PF00258">
    <property type="entry name" value="Flavodoxin_1"/>
    <property type="match status" value="1"/>
</dbReference>
<dbReference type="PROSITE" id="PS51384">
    <property type="entry name" value="FAD_FR"/>
    <property type="match status" value="1"/>
</dbReference>
<dbReference type="Gene3D" id="2.40.30.10">
    <property type="entry name" value="Translation factors"/>
    <property type="match status" value="1"/>
</dbReference>
<feature type="domain" description="Flavodoxin-like" evidence="8">
    <location>
        <begin position="293"/>
        <end position="427"/>
    </location>
</feature>
<dbReference type="InterPro" id="IPR001709">
    <property type="entry name" value="Flavoprot_Pyr_Nucl_cyt_Rdtase"/>
</dbReference>
<dbReference type="InterPro" id="IPR029039">
    <property type="entry name" value="Flavoprotein-like_sf"/>
</dbReference>
<dbReference type="InterPro" id="IPR035474">
    <property type="entry name" value="SIS_Kpsf"/>
</dbReference>
<evidence type="ECO:0000256" key="5">
    <source>
        <dbReference type="ARBA" id="ARBA00022827"/>
    </source>
</evidence>
<evidence type="ECO:0000256" key="2">
    <source>
        <dbReference type="ARBA" id="ARBA00001974"/>
    </source>
</evidence>
<dbReference type="InterPro" id="IPR046348">
    <property type="entry name" value="SIS_dom_sf"/>
</dbReference>
<evidence type="ECO:0000259" key="8">
    <source>
        <dbReference type="PROSITE" id="PS50902"/>
    </source>
</evidence>
<dbReference type="SUPFAM" id="SSF53697">
    <property type="entry name" value="SIS domain"/>
    <property type="match status" value="1"/>
</dbReference>
<dbReference type="PANTHER" id="PTHR38418">
    <property type="entry name" value="SUGAR ISOMERASE, KPSF/GUTQ (AFU_ORTHOLOGUE AFUA_6G08860)"/>
    <property type="match status" value="1"/>
</dbReference>
<dbReference type="InterPro" id="IPR017938">
    <property type="entry name" value="Riboflavin_synthase-like_b-brl"/>
</dbReference>
<evidence type="ECO:0000256" key="6">
    <source>
        <dbReference type="ARBA" id="ARBA00022857"/>
    </source>
</evidence>
<dbReference type="SUPFAM" id="SSF52343">
    <property type="entry name" value="Ferredoxin reductase-like, C-terminal NADP-linked domain"/>
    <property type="match status" value="1"/>
</dbReference>
<dbReference type="SUPFAM" id="SSF52218">
    <property type="entry name" value="Flavoproteins"/>
    <property type="match status" value="1"/>
</dbReference>
<dbReference type="InterPro" id="IPR017927">
    <property type="entry name" value="FAD-bd_FR_type"/>
</dbReference>
<dbReference type="Gene3D" id="3.40.50.80">
    <property type="entry name" value="Nucleotide-binding domain of ferredoxin-NADP reductase (FNR) module"/>
    <property type="match status" value="1"/>
</dbReference>
<dbReference type="Pfam" id="PF00667">
    <property type="entry name" value="FAD_binding_1"/>
    <property type="match status" value="1"/>
</dbReference>
<dbReference type="CDD" id="cd05014">
    <property type="entry name" value="SIS_Kpsf"/>
    <property type="match status" value="1"/>
</dbReference>
<feature type="domain" description="SIS" evidence="10">
    <location>
        <begin position="904"/>
        <end position="1053"/>
    </location>
</feature>